<sequence>MRRADAAGKLVALLAAGPESEAAHRALLALRILTDREGDRVAILKAGGVPHLVALLRQGPYSEHTEYAAAAGAISVLVNLLAADTGEIAAELAAVVLRNVALGNAANRAAIVAAGGLQPLLCLLSMGQDKLVHPMPCEMVYAEEKGSTLQRHKAGQCCFDPTAGHLCVAAATPPGVCGCIQPPR</sequence>
<dbReference type="EMBL" id="JALJOT010000006">
    <property type="protein sequence ID" value="KAK9909768.1"/>
    <property type="molecule type" value="Genomic_DNA"/>
</dbReference>
<keyword evidence="3" id="KW-1185">Reference proteome</keyword>
<comment type="caution">
    <text evidence="2">The sequence shown here is derived from an EMBL/GenBank/DDBJ whole genome shotgun (WGS) entry which is preliminary data.</text>
</comment>
<reference evidence="2 3" key="1">
    <citation type="journal article" date="2024" name="Nat. Commun.">
        <title>Phylogenomics reveals the evolutionary origins of lichenization in chlorophyte algae.</title>
        <authorList>
            <person name="Puginier C."/>
            <person name="Libourel C."/>
            <person name="Otte J."/>
            <person name="Skaloud P."/>
            <person name="Haon M."/>
            <person name="Grisel S."/>
            <person name="Petersen M."/>
            <person name="Berrin J.G."/>
            <person name="Delaux P.M."/>
            <person name="Dal Grande F."/>
            <person name="Keller J."/>
        </authorList>
    </citation>
    <scope>NUCLEOTIDE SEQUENCE [LARGE SCALE GENOMIC DNA]</scope>
    <source>
        <strain evidence="2 3">SAG 216-7</strain>
    </source>
</reference>
<gene>
    <name evidence="2" type="ORF">WJX75_007136</name>
</gene>
<dbReference type="PROSITE" id="PS50176">
    <property type="entry name" value="ARM_REPEAT"/>
    <property type="match status" value="1"/>
</dbReference>
<accession>A0ABR2YRS1</accession>
<proteinExistence type="predicted"/>
<protein>
    <recommendedName>
        <fullName evidence="4">ARM repeat-containing protein</fullName>
    </recommendedName>
</protein>
<dbReference type="InterPro" id="IPR000225">
    <property type="entry name" value="Armadillo"/>
</dbReference>
<feature type="repeat" description="ARM" evidence="1">
    <location>
        <begin position="72"/>
        <end position="115"/>
    </location>
</feature>
<evidence type="ECO:0000313" key="3">
    <source>
        <dbReference type="Proteomes" id="UP001491310"/>
    </source>
</evidence>
<organism evidence="2 3">
    <name type="scientific">Coccomyxa subellipsoidea</name>
    <dbReference type="NCBI Taxonomy" id="248742"/>
    <lineage>
        <taxon>Eukaryota</taxon>
        <taxon>Viridiplantae</taxon>
        <taxon>Chlorophyta</taxon>
        <taxon>core chlorophytes</taxon>
        <taxon>Trebouxiophyceae</taxon>
        <taxon>Trebouxiophyceae incertae sedis</taxon>
        <taxon>Coccomyxaceae</taxon>
        <taxon>Coccomyxa</taxon>
    </lineage>
</organism>
<dbReference type="InterPro" id="IPR011989">
    <property type="entry name" value="ARM-like"/>
</dbReference>
<dbReference type="SUPFAM" id="SSF48371">
    <property type="entry name" value="ARM repeat"/>
    <property type="match status" value="1"/>
</dbReference>
<dbReference type="Proteomes" id="UP001491310">
    <property type="component" value="Unassembled WGS sequence"/>
</dbReference>
<name>A0ABR2YRS1_9CHLO</name>
<dbReference type="Gene3D" id="1.25.10.10">
    <property type="entry name" value="Leucine-rich Repeat Variant"/>
    <property type="match status" value="2"/>
</dbReference>
<evidence type="ECO:0008006" key="4">
    <source>
        <dbReference type="Google" id="ProtNLM"/>
    </source>
</evidence>
<evidence type="ECO:0000256" key="1">
    <source>
        <dbReference type="PROSITE-ProRule" id="PRU00259"/>
    </source>
</evidence>
<dbReference type="InterPro" id="IPR016024">
    <property type="entry name" value="ARM-type_fold"/>
</dbReference>
<evidence type="ECO:0000313" key="2">
    <source>
        <dbReference type="EMBL" id="KAK9909768.1"/>
    </source>
</evidence>